<dbReference type="InterPro" id="IPR011051">
    <property type="entry name" value="RmlC_Cupin_sf"/>
</dbReference>
<organism evidence="2">
    <name type="scientific">Piromyces sp</name>
    <dbReference type="NCBI Taxonomy" id="45796"/>
    <lineage>
        <taxon>Eukaryota</taxon>
        <taxon>Fungi</taxon>
        <taxon>Fungi incertae sedis</taxon>
        <taxon>Chytridiomycota</taxon>
        <taxon>Chytridiomycota incertae sedis</taxon>
        <taxon>Neocallimastigomycetes</taxon>
        <taxon>Neocallimastigales</taxon>
        <taxon>Neocallimastigaceae</taxon>
        <taxon>Piromyces</taxon>
    </lineage>
</organism>
<dbReference type="InterPro" id="IPR014710">
    <property type="entry name" value="RmlC-like_jellyroll"/>
</dbReference>
<dbReference type="AlphaFoldDB" id="A0A2S1TYW7"/>
<dbReference type="Gene3D" id="2.60.120.10">
    <property type="entry name" value="Jelly Rolls"/>
    <property type="match status" value="1"/>
</dbReference>
<evidence type="ECO:0000259" key="1">
    <source>
        <dbReference type="Pfam" id="PF07883"/>
    </source>
</evidence>
<protein>
    <submittedName>
        <fullName evidence="2">Cupin domain-containing protein</fullName>
    </submittedName>
</protein>
<name>A0A2S1TYW7_PIRSP</name>
<dbReference type="InterPro" id="IPR013096">
    <property type="entry name" value="Cupin_2"/>
</dbReference>
<feature type="domain" description="Cupin type-2" evidence="1">
    <location>
        <begin position="33"/>
        <end position="95"/>
    </location>
</feature>
<dbReference type="Pfam" id="PF07883">
    <property type="entry name" value="Cupin_2"/>
    <property type="match status" value="1"/>
</dbReference>
<proteinExistence type="evidence at transcript level"/>
<accession>A0A2S1TYW7</accession>
<dbReference type="EMBL" id="MH043688">
    <property type="protein sequence ID" value="AWI66842.1"/>
    <property type="molecule type" value="mRNA"/>
</dbReference>
<sequence>MSDFITPPKHVNFRAKKLFGEMGRIVDGSIAYIDLNGGGPTELHTHEHDHLFIVTEGEARIQLGEENVIIHKDESYLVKGTIPHSCWNNSKDGVTKMIGINVIN</sequence>
<dbReference type="SUPFAM" id="SSF51182">
    <property type="entry name" value="RmlC-like cupins"/>
    <property type="match status" value="1"/>
</dbReference>
<evidence type="ECO:0000313" key="2">
    <source>
        <dbReference type="EMBL" id="AWI66842.1"/>
    </source>
</evidence>
<reference evidence="2" key="1">
    <citation type="submission" date="2018-03" db="EMBL/GenBank/DDBJ databases">
        <title>Horizontal gene transfer is an indispensable driver in forging the evolution of the Neocallimastigomycota as a distinct gut-dwelling fungal lineage.</title>
        <authorList>
            <person name="Murphy C.L."/>
            <person name="Youssef N.H."/>
            <person name="Elshahed M.S."/>
        </authorList>
    </citation>
    <scope>NUCLEOTIDE SEQUENCE</scope>
    <source>
        <strain evidence="2">A2</strain>
    </source>
</reference>